<evidence type="ECO:0000313" key="2">
    <source>
        <dbReference type="EMBL" id="TWI20600.1"/>
    </source>
</evidence>
<dbReference type="PANTHER" id="PTHR47197">
    <property type="entry name" value="PROTEIN NIRF"/>
    <property type="match status" value="1"/>
</dbReference>
<dbReference type="AlphaFoldDB" id="A0A562ML49"/>
<dbReference type="InterPro" id="IPR015943">
    <property type="entry name" value="WD40/YVTN_repeat-like_dom_sf"/>
</dbReference>
<organism evidence="2 3">
    <name type="scientific">Mesorhizobium tianshanense</name>
    <dbReference type="NCBI Taxonomy" id="39844"/>
    <lineage>
        <taxon>Bacteria</taxon>
        <taxon>Pseudomonadati</taxon>
        <taxon>Pseudomonadota</taxon>
        <taxon>Alphaproteobacteria</taxon>
        <taxon>Hyphomicrobiales</taxon>
        <taxon>Phyllobacteriaceae</taxon>
        <taxon>Mesorhizobium</taxon>
    </lineage>
</organism>
<reference evidence="2 3" key="1">
    <citation type="journal article" date="2015" name="Stand. Genomic Sci.">
        <title>Genomic Encyclopedia of Bacterial and Archaeal Type Strains, Phase III: the genomes of soil and plant-associated and newly described type strains.</title>
        <authorList>
            <person name="Whitman W.B."/>
            <person name="Woyke T."/>
            <person name="Klenk H.P."/>
            <person name="Zhou Y."/>
            <person name="Lilburn T.G."/>
            <person name="Beck B.J."/>
            <person name="De Vos P."/>
            <person name="Vandamme P."/>
            <person name="Eisen J.A."/>
            <person name="Garrity G."/>
            <person name="Hugenholtz P."/>
            <person name="Kyrpides N.C."/>
        </authorList>
    </citation>
    <scope>NUCLEOTIDE SEQUENCE [LARGE SCALE GENOMIC DNA]</scope>
    <source>
        <strain evidence="2 3">CGMCC 1.2546</strain>
    </source>
</reference>
<keyword evidence="2" id="KW-0238">DNA-binding</keyword>
<dbReference type="InterPro" id="IPR051200">
    <property type="entry name" value="Host-pathogen_enzymatic-act"/>
</dbReference>
<keyword evidence="1" id="KW-0732">Signal</keyword>
<keyword evidence="3" id="KW-1185">Reference proteome</keyword>
<feature type="signal peptide" evidence="1">
    <location>
        <begin position="1"/>
        <end position="28"/>
    </location>
</feature>
<dbReference type="RefSeq" id="WP_145722894.1">
    <property type="nucleotide sequence ID" value="NZ_BSPF01000097.1"/>
</dbReference>
<feature type="chain" id="PRO_5022108803" evidence="1">
    <location>
        <begin position="29"/>
        <end position="386"/>
    </location>
</feature>
<dbReference type="EMBL" id="VLKT01000076">
    <property type="protein sequence ID" value="TWI20600.1"/>
    <property type="molecule type" value="Genomic_DNA"/>
</dbReference>
<dbReference type="Proteomes" id="UP000317122">
    <property type="component" value="Unassembled WGS sequence"/>
</dbReference>
<sequence length="386" mass="41714">MKRLIHSLLTTSILTTSILTLAAASAQAEQPALVLYETKGQQAIRQEGIAFIELDPKAPDYGKILAQIPLPPDLVSHHIFYNPKRDRAYITSLGRPELRVLDVTSFPYRTKVVPVPGCVVGEDIAFSEAQDRWYLTCMGSSVVIVGDAKTDEMLDTIALPAPYPHGITVHDGIDRMLVTSTINPKDPTDAGESIVVIQPSTGKVLSTHKVSDKPSPSGTAPVEIFFVPGAEPPVAYITNMNEGRIWIAEWQRETEAFSFRGDFDFAAIGQGVALEVYFNAAGDRAYVTTALPGHLNAFDISDPRAPKHLYAAEAAGGAHHLVFSPDGNRAYVQNSLINIPGMNDGSISVIDLVAGKKLGSIDTFKDAGLTINTIMLTPEAEDFHAH</sequence>
<gene>
    <name evidence="2" type="ORF">IQ26_06959</name>
</gene>
<protein>
    <submittedName>
        <fullName evidence="2">DNA-binding beta-propeller fold protein YncE</fullName>
    </submittedName>
</protein>
<dbReference type="GO" id="GO:0003677">
    <property type="term" value="F:DNA binding"/>
    <property type="evidence" value="ECO:0007669"/>
    <property type="project" value="UniProtKB-KW"/>
</dbReference>
<dbReference type="OrthoDB" id="9768634at2"/>
<dbReference type="SUPFAM" id="SSF50969">
    <property type="entry name" value="YVTN repeat-like/Quinoprotein amine dehydrogenase"/>
    <property type="match status" value="1"/>
</dbReference>
<comment type="caution">
    <text evidence="2">The sequence shown here is derived from an EMBL/GenBank/DDBJ whole genome shotgun (WGS) entry which is preliminary data.</text>
</comment>
<name>A0A562ML49_9HYPH</name>
<accession>A0A562ML49</accession>
<dbReference type="PANTHER" id="PTHR47197:SF3">
    <property type="entry name" value="DIHYDRO-HEME D1 DEHYDROGENASE"/>
    <property type="match status" value="1"/>
</dbReference>
<dbReference type="InterPro" id="IPR011044">
    <property type="entry name" value="Quino_amine_DH_bsu"/>
</dbReference>
<evidence type="ECO:0000313" key="3">
    <source>
        <dbReference type="Proteomes" id="UP000317122"/>
    </source>
</evidence>
<dbReference type="Gene3D" id="2.130.10.10">
    <property type="entry name" value="YVTN repeat-like/Quinoprotein amine dehydrogenase"/>
    <property type="match status" value="2"/>
</dbReference>
<proteinExistence type="predicted"/>
<evidence type="ECO:0000256" key="1">
    <source>
        <dbReference type="SAM" id="SignalP"/>
    </source>
</evidence>